<dbReference type="Proteomes" id="UP000006753">
    <property type="component" value="Unassembled WGS sequence"/>
</dbReference>
<evidence type="ECO:0000313" key="4">
    <source>
        <dbReference type="Proteomes" id="UP000006753"/>
    </source>
</evidence>
<feature type="region of interest" description="Disordered" evidence="1">
    <location>
        <begin position="1"/>
        <end position="37"/>
    </location>
</feature>
<dbReference type="AlphaFoldDB" id="K1WT75"/>
<dbReference type="GeneID" id="18761495"/>
<dbReference type="eggNOG" id="ENOG502S41P">
    <property type="taxonomic scope" value="Eukaryota"/>
</dbReference>
<feature type="region of interest" description="Disordered" evidence="1">
    <location>
        <begin position="513"/>
        <end position="596"/>
    </location>
</feature>
<dbReference type="EMBL" id="JH921439">
    <property type="protein sequence ID" value="EKD16266.1"/>
    <property type="molecule type" value="Genomic_DNA"/>
</dbReference>
<name>K1WT75_MARBU</name>
<evidence type="ECO:0000313" key="3">
    <source>
        <dbReference type="EMBL" id="EKD16266.1"/>
    </source>
</evidence>
<feature type="compositionally biased region" description="Basic and acidic residues" evidence="1">
    <location>
        <begin position="26"/>
        <end position="36"/>
    </location>
</feature>
<dbReference type="Gene3D" id="3.30.450.40">
    <property type="match status" value="1"/>
</dbReference>
<dbReference type="InParanoid" id="K1WT75"/>
<feature type="region of interest" description="Disordered" evidence="1">
    <location>
        <begin position="52"/>
        <end position="122"/>
    </location>
</feature>
<keyword evidence="3" id="KW-0808">Transferase</keyword>
<evidence type="ECO:0000256" key="1">
    <source>
        <dbReference type="SAM" id="MobiDB-lite"/>
    </source>
</evidence>
<keyword evidence="4" id="KW-1185">Reference proteome</keyword>
<dbReference type="GO" id="GO:0016301">
    <property type="term" value="F:kinase activity"/>
    <property type="evidence" value="ECO:0007669"/>
    <property type="project" value="UniProtKB-KW"/>
</dbReference>
<dbReference type="InterPro" id="IPR003018">
    <property type="entry name" value="GAF"/>
</dbReference>
<feature type="domain" description="GAF" evidence="2">
    <location>
        <begin position="329"/>
        <end position="450"/>
    </location>
</feature>
<dbReference type="OrthoDB" id="303614at2759"/>
<dbReference type="SUPFAM" id="SSF55781">
    <property type="entry name" value="GAF domain-like"/>
    <property type="match status" value="1"/>
</dbReference>
<dbReference type="InterPro" id="IPR029016">
    <property type="entry name" value="GAF-like_dom_sf"/>
</dbReference>
<sequence length="964" mass="106855">MDEKLFEYSDGQGLDQYGSNITHGASESKRKARNEAYRSPFITPGLIEFLQAGPLPLPPRTKEKELPEEPVVQQEEAAKKEKKPGAAMQMITKLKCLGRSSTDSNKRSTAADPYKNSLEGGSRLVRESQEDAEDDEIHALFPSGAVRPLECPKLKARLDLAVGIPRRNTAEDDPDAPLSAIAIARHRGEAARMLEGKTDRVFSMMAFASPPAQSYPEIVGSSLVHGGLLDSGLGSSEEQPNQSDDRVMIQRFHEVEDTIREICAADAHFEDWREYMRCYSEGRYNLSNPPPHPPLKPGFQYLPSVMPPSESVRLHTADKYDPLWRNWNQEAASSIIRDAMKIFATKCVSVSFFDEIGEIFYAERGYSQTHVPRNQSIAAHCLLSQNVLVVLDTRQDWRFAGNPLVIGRPNVRFFAGAPMMSPCGQVLGVFSIFSSRPRTFFTHLQRQSLADLGVRFMADLNLQRQRSYRTTPLLDRDSDIEIPQMPKVKSVMSLTGVESELVPPALSYQKSKTQLSISGPNHDSNLCPLTPLEQTPPLSEDDSSEITQDKDSLPRSHSYGDFGNPTPRPFSSSDLTSLHPHPPNTPDFSLRSEDYSTNPRFELTQVDFVKRTTRNFAERYESIQFGDHASPAEHAGRDKRKGRTVESVEYSSARSHRREPRVDSKFSKAKMRAQQVGFGRSSDGEDLSSGHVSSSGVGSSMTRQELSPSPIAYRFSVNSSSPLIEYGPPPHVIQKSRQGAQEVTGSYVESQSESKRSFSSPPVNQPLPYDTKEVLEEVKLACTAHAQVHGYDLLYAVEIRPMRQLMTEEELLAPNGLVTTFKAGYGDTMGIEFSSEVWLAGLRSKVHPYSSSRMTCQSSGYQSGNFIPLMAADGPPGQETCGIVMVALRYSEISQGVNKISAVDSHKLYAFAFALERILMGDAQMSDTSPCTPADEPNHVTARDGPSGVHCHRRNLDSYVNGSV</sequence>
<protein>
    <submittedName>
        <fullName evidence="3">Multi-sensor hybrid histidine kinase</fullName>
    </submittedName>
</protein>
<feature type="region of interest" description="Disordered" evidence="1">
    <location>
        <begin position="926"/>
        <end position="948"/>
    </location>
</feature>
<feature type="compositionally biased region" description="Polar residues" evidence="1">
    <location>
        <begin position="513"/>
        <end position="524"/>
    </location>
</feature>
<feature type="region of interest" description="Disordered" evidence="1">
    <location>
        <begin position="627"/>
        <end position="705"/>
    </location>
</feature>
<feature type="region of interest" description="Disordered" evidence="1">
    <location>
        <begin position="726"/>
        <end position="768"/>
    </location>
</feature>
<dbReference type="HOGENOM" id="CLU_306955_0_0_1"/>
<keyword evidence="3" id="KW-0418">Kinase</keyword>
<dbReference type="PANTHER" id="PTHR43102">
    <property type="entry name" value="SLR1143 PROTEIN"/>
    <property type="match status" value="1"/>
</dbReference>
<dbReference type="Pfam" id="PF01590">
    <property type="entry name" value="GAF"/>
    <property type="match status" value="1"/>
</dbReference>
<organism evidence="3 4">
    <name type="scientific">Marssonina brunnea f. sp. multigermtubi (strain MB_m1)</name>
    <name type="common">Marssonina leaf spot fungus</name>
    <dbReference type="NCBI Taxonomy" id="1072389"/>
    <lineage>
        <taxon>Eukaryota</taxon>
        <taxon>Fungi</taxon>
        <taxon>Dikarya</taxon>
        <taxon>Ascomycota</taxon>
        <taxon>Pezizomycotina</taxon>
        <taxon>Leotiomycetes</taxon>
        <taxon>Helotiales</taxon>
        <taxon>Drepanopezizaceae</taxon>
        <taxon>Drepanopeziza</taxon>
    </lineage>
</organism>
<evidence type="ECO:0000259" key="2">
    <source>
        <dbReference type="Pfam" id="PF01590"/>
    </source>
</evidence>
<reference evidence="3 4" key="1">
    <citation type="journal article" date="2012" name="BMC Genomics">
        <title>Sequencing the genome of Marssonina brunnea reveals fungus-poplar co-evolution.</title>
        <authorList>
            <person name="Zhu S."/>
            <person name="Cao Y.-Z."/>
            <person name="Jiang C."/>
            <person name="Tan B.-Y."/>
            <person name="Wang Z."/>
            <person name="Feng S."/>
            <person name="Zhang L."/>
            <person name="Su X.-H."/>
            <person name="Brejova B."/>
            <person name="Vinar T."/>
            <person name="Xu M."/>
            <person name="Wang M.-X."/>
            <person name="Zhang S.-G."/>
            <person name="Huang M.-R."/>
            <person name="Wu R."/>
            <person name="Zhou Y."/>
        </authorList>
    </citation>
    <scope>NUCLEOTIDE SEQUENCE [LARGE SCALE GENOMIC DNA]</scope>
    <source>
        <strain evidence="3 4">MB_m1</strain>
    </source>
</reference>
<proteinExistence type="predicted"/>
<dbReference type="KEGG" id="mbe:MBM_05560"/>
<feature type="compositionally biased region" description="Polar residues" evidence="1">
    <location>
        <begin position="735"/>
        <end position="749"/>
    </location>
</feature>
<accession>K1WT75</accession>
<dbReference type="PANTHER" id="PTHR43102:SF2">
    <property type="entry name" value="GAF DOMAIN-CONTAINING PROTEIN"/>
    <property type="match status" value="1"/>
</dbReference>
<feature type="compositionally biased region" description="Low complexity" evidence="1">
    <location>
        <begin position="689"/>
        <end position="700"/>
    </location>
</feature>
<gene>
    <name evidence="3" type="ORF">MBM_05560</name>
</gene>
<dbReference type="RefSeq" id="XP_007293449.1">
    <property type="nucleotide sequence ID" value="XM_007293387.1"/>
</dbReference>